<dbReference type="Pfam" id="PF03403">
    <property type="entry name" value="PAF-AH_p_II"/>
    <property type="match status" value="1"/>
</dbReference>
<dbReference type="PANTHER" id="PTHR10272">
    <property type="entry name" value="PLATELET-ACTIVATING FACTOR ACETYLHYDROLASE"/>
    <property type="match status" value="1"/>
</dbReference>
<keyword evidence="4" id="KW-0732">Signal</keyword>
<dbReference type="PANTHER" id="PTHR10272:SF0">
    <property type="entry name" value="PLATELET-ACTIVATING FACTOR ACETYLHYDROLASE"/>
    <property type="match status" value="1"/>
</dbReference>
<dbReference type="GO" id="GO:0016042">
    <property type="term" value="P:lipid catabolic process"/>
    <property type="evidence" value="ECO:0007669"/>
    <property type="project" value="UniProtKB-KW"/>
</dbReference>
<evidence type="ECO:0000256" key="2">
    <source>
        <dbReference type="ARBA" id="ARBA00022963"/>
    </source>
</evidence>
<protein>
    <recommendedName>
        <fullName evidence="7">Carboxylic ester hydrolase</fullName>
    </recommendedName>
</protein>
<feature type="signal peptide" evidence="4">
    <location>
        <begin position="1"/>
        <end position="20"/>
    </location>
</feature>
<sequence>MAFSKQSILLLAALSPLLTACDDDLTLPIDDTKKDGIHVYPSPSGEHAVGAKAFDVIDYRRDTVSPVPGESRKLHIKVYYPTDSESRNYQGYFDKWGNQVAYLESQRPADAPIHPLQHELSSMLSWSISNAEVADNEGAGWPVLFYSHGFGLFEADNTELLEELTSQGFVVVAINHTYLSGITTFENGKTASVYLPPGKDNVSEPEGRAYFDQIVAPQISQDVLTVYQWLLWNQWRLDYEVNVSKVGMLGYSLGGSAAMNACQSLSVCQAAANMDGMLLGNIANHPLNKPLLLLESGDQFAQLGNAYNANQAESHLLTIANSQHNDFTDQNRWIVGYPSAVEPDTMHRAVKESMVSFFLNQLEGRELVFPDIGGVTVVSKP</sequence>
<dbReference type="AlphaFoldDB" id="A0AAV2VLF5"/>
<dbReference type="GO" id="GO:0003847">
    <property type="term" value="F:1-alkyl-2-acetylglycerophosphocholine esterase activity"/>
    <property type="evidence" value="ECO:0007669"/>
    <property type="project" value="TreeGrafter"/>
</dbReference>
<evidence type="ECO:0000256" key="3">
    <source>
        <dbReference type="ARBA" id="ARBA00023098"/>
    </source>
</evidence>
<evidence type="ECO:0000313" key="5">
    <source>
        <dbReference type="EMBL" id="CCO45554.1"/>
    </source>
</evidence>
<evidence type="ECO:0000256" key="1">
    <source>
        <dbReference type="ARBA" id="ARBA00022801"/>
    </source>
</evidence>
<keyword evidence="3" id="KW-0443">Lipid metabolism</keyword>
<accession>A0AAV2VLF5</accession>
<dbReference type="InterPro" id="IPR029058">
    <property type="entry name" value="AB_hydrolase_fold"/>
</dbReference>
<evidence type="ECO:0000256" key="4">
    <source>
        <dbReference type="SAM" id="SignalP"/>
    </source>
</evidence>
<evidence type="ECO:0008006" key="7">
    <source>
        <dbReference type="Google" id="ProtNLM"/>
    </source>
</evidence>
<reference evidence="5 6" key="1">
    <citation type="journal article" date="2013" name="ISME J.">
        <title>Comparative genomics of pathogenic lineages of Vibrio nigripulchritudo identifies virulence-associated traits.</title>
        <authorList>
            <person name="Goudenege D."/>
            <person name="Labreuche Y."/>
            <person name="Krin E."/>
            <person name="Ansquer D."/>
            <person name="Mangenot S."/>
            <person name="Calteau A."/>
            <person name="Medigue C."/>
            <person name="Mazel D."/>
            <person name="Polz M.F."/>
            <person name="Le Roux F."/>
        </authorList>
    </citation>
    <scope>NUCLEOTIDE SEQUENCE [LARGE SCALE GENOMIC DNA]</scope>
    <source>
        <strain evidence="5 6">SOn1</strain>
    </source>
</reference>
<dbReference type="SUPFAM" id="SSF53474">
    <property type="entry name" value="alpha/beta-Hydrolases"/>
    <property type="match status" value="1"/>
</dbReference>
<dbReference type="Gene3D" id="3.40.50.1820">
    <property type="entry name" value="alpha/beta hydrolase"/>
    <property type="match status" value="1"/>
</dbReference>
<dbReference type="Proteomes" id="UP000018211">
    <property type="component" value="Unassembled WGS sequence"/>
</dbReference>
<dbReference type="PROSITE" id="PS51257">
    <property type="entry name" value="PROKAR_LIPOPROTEIN"/>
    <property type="match status" value="1"/>
</dbReference>
<name>A0AAV2VLF5_9VIBR</name>
<feature type="chain" id="PRO_5043416273" description="Carboxylic ester hydrolase" evidence="4">
    <location>
        <begin position="21"/>
        <end position="381"/>
    </location>
</feature>
<dbReference type="EMBL" id="CAOF01000061">
    <property type="protein sequence ID" value="CCO45554.1"/>
    <property type="molecule type" value="Genomic_DNA"/>
</dbReference>
<keyword evidence="1" id="KW-0378">Hydrolase</keyword>
<dbReference type="RefSeq" id="WP_022610992.1">
    <property type="nucleotide sequence ID" value="NZ_LK391965.1"/>
</dbReference>
<evidence type="ECO:0000313" key="6">
    <source>
        <dbReference type="Proteomes" id="UP000018211"/>
    </source>
</evidence>
<gene>
    <name evidence="5" type="ORF">VIBNISOn1_1530008</name>
</gene>
<organism evidence="5 6">
    <name type="scientific">Vibrio nigripulchritudo SOn1</name>
    <dbReference type="NCBI Taxonomy" id="1238450"/>
    <lineage>
        <taxon>Bacteria</taxon>
        <taxon>Pseudomonadati</taxon>
        <taxon>Pseudomonadota</taxon>
        <taxon>Gammaproteobacteria</taxon>
        <taxon>Vibrionales</taxon>
        <taxon>Vibrionaceae</taxon>
        <taxon>Vibrio</taxon>
    </lineage>
</organism>
<proteinExistence type="predicted"/>
<comment type="caution">
    <text evidence="5">The sequence shown here is derived from an EMBL/GenBank/DDBJ whole genome shotgun (WGS) entry which is preliminary data.</text>
</comment>
<keyword evidence="2" id="KW-0442">Lipid degradation</keyword>